<accession>A0A3D5Q915</accession>
<dbReference type="EMBL" id="DPPF01000017">
    <property type="protein sequence ID" value="HCW92208.1"/>
    <property type="molecule type" value="Genomic_DNA"/>
</dbReference>
<dbReference type="RefSeq" id="WP_013887062.1">
    <property type="nucleotide sequence ID" value="NZ_JAAZVV010000014.1"/>
</dbReference>
<reference evidence="2 3" key="1">
    <citation type="journal article" date="2018" name="Nat. Biotechnol.">
        <title>A standardized bacterial taxonomy based on genome phylogeny substantially revises the tree of life.</title>
        <authorList>
            <person name="Parks D.H."/>
            <person name="Chuvochina M."/>
            <person name="Waite D.W."/>
            <person name="Rinke C."/>
            <person name="Skarshewski A."/>
            <person name="Chaumeil P.A."/>
            <person name="Hugenholtz P."/>
        </authorList>
    </citation>
    <scope>NUCLEOTIDE SEQUENCE [LARGE SCALE GENOMIC DNA]</scope>
    <source>
        <strain evidence="2">UBA8672</strain>
    </source>
</reference>
<dbReference type="InterPro" id="IPR008407">
    <property type="entry name" value="Brnchd-chn_aa_trnsp_AzlD"/>
</dbReference>
<comment type="caution">
    <text evidence="2">The sequence shown here is derived from an EMBL/GenBank/DDBJ whole genome shotgun (WGS) entry which is preliminary data.</text>
</comment>
<keyword evidence="1" id="KW-0812">Transmembrane</keyword>
<dbReference type="Pfam" id="PF05437">
    <property type="entry name" value="AzlD"/>
    <property type="match status" value="1"/>
</dbReference>
<feature type="transmembrane region" description="Helical" evidence="1">
    <location>
        <begin position="87"/>
        <end position="105"/>
    </location>
</feature>
<dbReference type="Proteomes" id="UP000262325">
    <property type="component" value="Unassembled WGS sequence"/>
</dbReference>
<dbReference type="OMA" id="GMLVIYC"/>
<organism evidence="2 3">
    <name type="scientific">Flexistipes sinusarabici</name>
    <dbReference type="NCBI Taxonomy" id="2352"/>
    <lineage>
        <taxon>Bacteria</taxon>
        <taxon>Pseudomonadati</taxon>
        <taxon>Deferribacterota</taxon>
        <taxon>Deferribacteres</taxon>
        <taxon>Deferribacterales</taxon>
        <taxon>Flexistipitaceae</taxon>
        <taxon>Flexistipes</taxon>
    </lineage>
</organism>
<evidence type="ECO:0000313" key="3">
    <source>
        <dbReference type="Proteomes" id="UP000262325"/>
    </source>
</evidence>
<keyword evidence="1" id="KW-1133">Transmembrane helix</keyword>
<feature type="transmembrane region" description="Helical" evidence="1">
    <location>
        <begin position="40"/>
        <end position="57"/>
    </location>
</feature>
<evidence type="ECO:0000313" key="2">
    <source>
        <dbReference type="EMBL" id="HCW92208.1"/>
    </source>
</evidence>
<proteinExistence type="predicted"/>
<feature type="transmembrane region" description="Helical" evidence="1">
    <location>
        <begin position="6"/>
        <end position="28"/>
    </location>
</feature>
<name>A0A3D5Q915_FLESI</name>
<dbReference type="PIRSF" id="PIRSF003203">
    <property type="entry name" value="AzlD"/>
    <property type="match status" value="1"/>
</dbReference>
<dbReference type="AlphaFoldDB" id="A0A3D5Q915"/>
<evidence type="ECO:0000256" key="1">
    <source>
        <dbReference type="SAM" id="Phobius"/>
    </source>
</evidence>
<protein>
    <submittedName>
        <fullName evidence="2">Branched-chain amino acid ABC transporter</fullName>
    </submittedName>
</protein>
<sequence length="106" mass="12046">MSSGYLYFSIFLCALFTFLTRILAFLVFSKVKPNPTMDYLKRNLPVMIMTILIFYALSGTEWHHTKGIPEISAIALSAALHLKTKNALISIFLSTAFYMILLQSIF</sequence>
<gene>
    <name evidence="2" type="ORF">DHM44_00830</name>
</gene>
<keyword evidence="1" id="KW-0472">Membrane</keyword>